<comment type="caution">
    <text evidence="4">The sequence shown here is derived from an EMBL/GenBank/DDBJ whole genome shotgun (WGS) entry which is preliminary data.</text>
</comment>
<keyword evidence="3" id="KW-0472">Membrane</keyword>
<feature type="compositionally biased region" description="Polar residues" evidence="2">
    <location>
        <begin position="232"/>
        <end position="249"/>
    </location>
</feature>
<accession>A0A135Z8B5</accession>
<protein>
    <submittedName>
        <fullName evidence="4">Uncharacterized protein</fullName>
    </submittedName>
</protein>
<feature type="region of interest" description="Disordered" evidence="2">
    <location>
        <begin position="210"/>
        <end position="307"/>
    </location>
</feature>
<feature type="coiled-coil region" evidence="1">
    <location>
        <begin position="45"/>
        <end position="83"/>
    </location>
</feature>
<feature type="transmembrane region" description="Helical" evidence="3">
    <location>
        <begin position="28"/>
        <end position="47"/>
    </location>
</feature>
<proteinExistence type="predicted"/>
<feature type="coiled-coil region" evidence="1">
    <location>
        <begin position="123"/>
        <end position="150"/>
    </location>
</feature>
<organism evidence="4 5">
    <name type="scientific">Gardnerella vaginalis</name>
    <dbReference type="NCBI Taxonomy" id="2702"/>
    <lineage>
        <taxon>Bacteria</taxon>
        <taxon>Bacillati</taxon>
        <taxon>Actinomycetota</taxon>
        <taxon>Actinomycetes</taxon>
        <taxon>Bifidobacteriales</taxon>
        <taxon>Bifidobacteriaceae</taxon>
        <taxon>Gardnerella</taxon>
    </lineage>
</organism>
<dbReference type="Proteomes" id="UP000070505">
    <property type="component" value="Unassembled WGS sequence"/>
</dbReference>
<evidence type="ECO:0000313" key="4">
    <source>
        <dbReference type="EMBL" id="KXI17875.1"/>
    </source>
</evidence>
<dbReference type="EMBL" id="LSRC01000019">
    <property type="protein sequence ID" value="KXI17875.1"/>
    <property type="molecule type" value="Genomic_DNA"/>
</dbReference>
<feature type="compositionally biased region" description="Basic and acidic residues" evidence="2">
    <location>
        <begin position="210"/>
        <end position="222"/>
    </location>
</feature>
<feature type="compositionally biased region" description="Basic and acidic residues" evidence="2">
    <location>
        <begin position="297"/>
        <end position="307"/>
    </location>
</feature>
<dbReference type="PATRIC" id="fig|2702.101.peg.506"/>
<evidence type="ECO:0000313" key="5">
    <source>
        <dbReference type="Proteomes" id="UP000070505"/>
    </source>
</evidence>
<dbReference type="AlphaFoldDB" id="A0A135Z8B5"/>
<name>A0A135Z8B5_GARVA</name>
<evidence type="ECO:0000256" key="1">
    <source>
        <dbReference type="SAM" id="Coils"/>
    </source>
</evidence>
<sequence length="307" mass="34413">MISDNNKALRKCNNVFCSEVWKLRRLSSIAFIMLISFSLICFSGCANSNAEFKSLQKTCENLKVKVNAESKSLKDAVNDAKNKTSQISAEDVEDSSVLDNLNSLFDEVKNEDFSTISCLVGNADDIKKSNKELNNRLENYKDKTKQLQQASDDVQVSYRKHVLSEAKKIADDAVGKVKDPKVIDNLNEAINNNDTDAIPDAVKAVNESIEAKNKEDEEARKESQKKRLPTTVRKQPTNNVNPHPQGQHSQGRHPQEQRPQEQHPQVSQKYVHPGSFCSREGATGVTTKGTPMVCISRDGDRPRWRRG</sequence>
<keyword evidence="1" id="KW-0175">Coiled coil</keyword>
<evidence type="ECO:0000256" key="2">
    <source>
        <dbReference type="SAM" id="MobiDB-lite"/>
    </source>
</evidence>
<reference evidence="4 5" key="1">
    <citation type="submission" date="2016-02" db="EMBL/GenBank/DDBJ databases">
        <authorList>
            <person name="Wen L."/>
            <person name="He K."/>
            <person name="Yang H."/>
        </authorList>
    </citation>
    <scope>NUCLEOTIDE SEQUENCE [LARGE SCALE GENOMIC DNA]</scope>
    <source>
        <strain evidence="4 5">CMW7778B</strain>
    </source>
</reference>
<keyword evidence="3" id="KW-1133">Transmembrane helix</keyword>
<keyword evidence="3" id="KW-0812">Transmembrane</keyword>
<evidence type="ECO:0000256" key="3">
    <source>
        <dbReference type="SAM" id="Phobius"/>
    </source>
</evidence>
<gene>
    <name evidence="4" type="ORF">HMPREF3230_00522</name>
</gene>